<keyword evidence="4" id="KW-1185">Reference proteome</keyword>
<dbReference type="EnsemblMetazoa" id="G13138.1">
    <property type="protein sequence ID" value="G13138.1:cds"/>
    <property type="gene ID" value="G13138"/>
</dbReference>
<dbReference type="Proteomes" id="UP000005408">
    <property type="component" value="Unassembled WGS sequence"/>
</dbReference>
<evidence type="ECO:0000256" key="1">
    <source>
        <dbReference type="SAM" id="Phobius"/>
    </source>
</evidence>
<evidence type="ECO:0000313" key="3">
    <source>
        <dbReference type="EnsemblMetazoa" id="G13138.1:cds"/>
    </source>
</evidence>
<keyword evidence="1" id="KW-1133">Transmembrane helix</keyword>
<keyword evidence="1" id="KW-0812">Transmembrane</keyword>
<protein>
    <recommendedName>
        <fullName evidence="5">IgGFc-binding protein N-terminal domain-containing protein</fullName>
    </recommendedName>
</protein>
<sequence>MGEITTCILHACMLGFAWSDTYTGIVFPSYNGHKPNTTILVDSSDTEISTILIGDKSTEKQGTFNISLTDEFSNLPGRFQIKASRNASIIMETEDQNYFYQTKLKNTEDLGNEYMLISNSKANCFISPILENNADIDIVVPSDLQNKIIINGSQSINSPYKLLKEAFIQIESEARLHHMMINSNNDLIVFCRDSSVFQLLPLRFCGKYFEISCETVNVNGAFCNVSIHTVKMKSQLISINGFNYTMFDVWTVSLKNDMKITVHAEFDVCVLFTEQFENGPVGKVVRTTMLSSLSKQPKFDVTSPVLTLAYFNIQRLPQTKSTDGISVKGKLESLFTGIRKWTTVIRKKSVPLSSFALNTTLLFDALKSTTSSQVLSYPNICSCTCTKFNGTFNASFRPRTSSTEELTSRLKVNLFQLSSVTRRKSCAVDNRTSAQQIGYVGAVAIIFTLGSIILLDVIDLYQKFCHKL</sequence>
<feature type="chain" id="PRO_5036455998" description="IgGFc-binding protein N-terminal domain-containing protein" evidence="2">
    <location>
        <begin position="20"/>
        <end position="468"/>
    </location>
</feature>
<evidence type="ECO:0000313" key="4">
    <source>
        <dbReference type="Proteomes" id="UP000005408"/>
    </source>
</evidence>
<evidence type="ECO:0000256" key="2">
    <source>
        <dbReference type="SAM" id="SignalP"/>
    </source>
</evidence>
<feature type="signal peptide" evidence="2">
    <location>
        <begin position="1"/>
        <end position="19"/>
    </location>
</feature>
<organism evidence="3 4">
    <name type="scientific">Magallana gigas</name>
    <name type="common">Pacific oyster</name>
    <name type="synonym">Crassostrea gigas</name>
    <dbReference type="NCBI Taxonomy" id="29159"/>
    <lineage>
        <taxon>Eukaryota</taxon>
        <taxon>Metazoa</taxon>
        <taxon>Spiralia</taxon>
        <taxon>Lophotrochozoa</taxon>
        <taxon>Mollusca</taxon>
        <taxon>Bivalvia</taxon>
        <taxon>Autobranchia</taxon>
        <taxon>Pteriomorphia</taxon>
        <taxon>Ostreida</taxon>
        <taxon>Ostreoidea</taxon>
        <taxon>Ostreidae</taxon>
        <taxon>Magallana</taxon>
    </lineage>
</organism>
<keyword evidence="2" id="KW-0732">Signal</keyword>
<keyword evidence="1" id="KW-0472">Membrane</keyword>
<reference evidence="3" key="1">
    <citation type="submission" date="2022-08" db="UniProtKB">
        <authorList>
            <consortium name="EnsemblMetazoa"/>
        </authorList>
    </citation>
    <scope>IDENTIFICATION</scope>
    <source>
        <strain evidence="3">05x7-T-G4-1.051#20</strain>
    </source>
</reference>
<accession>A0A8W8I8Z6</accession>
<dbReference type="AlphaFoldDB" id="A0A8W8I8Z6"/>
<name>A0A8W8I8Z6_MAGGI</name>
<evidence type="ECO:0008006" key="5">
    <source>
        <dbReference type="Google" id="ProtNLM"/>
    </source>
</evidence>
<feature type="transmembrane region" description="Helical" evidence="1">
    <location>
        <begin position="437"/>
        <end position="458"/>
    </location>
</feature>
<proteinExistence type="predicted"/>